<dbReference type="InterPro" id="IPR056120">
    <property type="entry name" value="DUF7703"/>
</dbReference>
<reference evidence="3" key="1">
    <citation type="submission" date="2012-04" db="EMBL/GenBank/DDBJ databases">
        <title>The Genome Sequence of Fusarium oxysporum melonis.</title>
        <authorList>
            <consortium name="The Broad Institute Genome Sequencing Platform"/>
            <person name="Ma L.-J."/>
            <person name="Gale L.R."/>
            <person name="Schwartz D.C."/>
            <person name="Zhou S."/>
            <person name="Corby-Kistler H."/>
            <person name="Young S.K."/>
            <person name="Zeng Q."/>
            <person name="Gargeya S."/>
            <person name="Fitzgerald M."/>
            <person name="Haas B."/>
            <person name="Abouelleil A."/>
            <person name="Alvarado L."/>
            <person name="Arachchi H.M."/>
            <person name="Berlin A."/>
            <person name="Brown A."/>
            <person name="Chapman S.B."/>
            <person name="Chen Z."/>
            <person name="Dunbar C."/>
            <person name="Freedman E."/>
            <person name="Gearin G."/>
            <person name="Goldberg J."/>
            <person name="Griggs A."/>
            <person name="Gujja S."/>
            <person name="Heiman D."/>
            <person name="Howarth C."/>
            <person name="Larson L."/>
            <person name="Lui A."/>
            <person name="MacDonald P.J.P."/>
            <person name="Montmayeur A."/>
            <person name="Murphy C."/>
            <person name="Neiman D."/>
            <person name="Pearson M."/>
            <person name="Priest M."/>
            <person name="Roberts A."/>
            <person name="Saif S."/>
            <person name="Shea T."/>
            <person name="Shenoy N."/>
            <person name="Sisk P."/>
            <person name="Stolte C."/>
            <person name="Sykes S."/>
            <person name="Wortman J."/>
            <person name="Nusbaum C."/>
            <person name="Birren B."/>
        </authorList>
    </citation>
    <scope>NUCLEOTIDE SEQUENCE</scope>
    <source>
        <strain evidence="3">26406</strain>
    </source>
</reference>
<evidence type="ECO:0000259" key="2">
    <source>
        <dbReference type="Pfam" id="PF24802"/>
    </source>
</evidence>
<evidence type="ECO:0000313" key="3">
    <source>
        <dbReference type="EMBL" id="EXK26219.1"/>
    </source>
</evidence>
<dbReference type="HOGENOM" id="CLU_045148_0_0_1"/>
<sequence>MAGEAGPPPLSVPRAMLMAGFYAIAFYNTIEIFVLVFSTFKKRGGRYFWSMVVAAIGIPTHAIGFLLRYYELAPFLPIGALTIVGWCFMVTGQSVVLWSRLHLMIHDPTRIRLVLVMIIANACFLHIPESVIFVLCNKSNPAPYLLPFRIYERVEIVAFSLQESIISGLFLWEGFHSFKPVLILRGVEGRSFLQQFVVLFLMNILLDSSLIVLEYTNYFDIETICKPFVYSVKLKAEFIILNRLRAFTRKNCGSRFLDSSPVHDTNSDSTSSAMQTDRIAVVSLKMGQADVRGERIHT</sequence>
<gene>
    <name evidence="3" type="ORF">FOMG_17189</name>
</gene>
<dbReference type="PANTHER" id="PTHR37013">
    <property type="entry name" value="INTEGRAL MEMBRANE PROTEIN (AFU_ORTHOLOGUE AFUA_1G05950)-RELATED"/>
    <property type="match status" value="1"/>
</dbReference>
<keyword evidence="1" id="KW-0472">Membrane</keyword>
<proteinExistence type="predicted"/>
<dbReference type="PANTHER" id="PTHR37013:SF4">
    <property type="entry name" value="INTEGRAL MEMBRANE PROTEIN"/>
    <property type="match status" value="1"/>
</dbReference>
<feature type="transmembrane region" description="Helical" evidence="1">
    <location>
        <begin position="20"/>
        <end position="40"/>
    </location>
</feature>
<keyword evidence="1" id="KW-1133">Transmembrane helix</keyword>
<dbReference type="Pfam" id="PF24802">
    <property type="entry name" value="DUF7703"/>
    <property type="match status" value="1"/>
</dbReference>
<dbReference type="EMBL" id="JH659367">
    <property type="protein sequence ID" value="EXK26219.1"/>
    <property type="molecule type" value="Genomic_DNA"/>
</dbReference>
<dbReference type="AlphaFoldDB" id="W9Z351"/>
<accession>W9Z351</accession>
<dbReference type="Proteomes" id="UP000030703">
    <property type="component" value="Unassembled WGS sequence"/>
</dbReference>
<feature type="transmembrane region" description="Helical" evidence="1">
    <location>
        <begin position="76"/>
        <end position="101"/>
    </location>
</feature>
<feature type="transmembrane region" description="Helical" evidence="1">
    <location>
        <begin position="196"/>
        <end position="216"/>
    </location>
</feature>
<dbReference type="OrthoDB" id="405906at2759"/>
<keyword evidence="1" id="KW-0812">Transmembrane</keyword>
<feature type="domain" description="DUF7703" evidence="2">
    <location>
        <begin position="11"/>
        <end position="251"/>
    </location>
</feature>
<name>W9Z351_FUSOX</name>
<protein>
    <recommendedName>
        <fullName evidence="2">DUF7703 domain-containing protein</fullName>
    </recommendedName>
</protein>
<reference evidence="3" key="2">
    <citation type="submission" date="2012-05" db="EMBL/GenBank/DDBJ databases">
        <title>Annotation of the Genome Sequence of Fusarium oxysporum f. sp. melonis 26406.</title>
        <authorList>
            <consortium name="The Broad Institute Genomics Platform"/>
            <person name="Ma L.-J."/>
            <person name="Corby-Kistler H."/>
            <person name="Broz K."/>
            <person name="Gale L.R."/>
            <person name="Jonkers W."/>
            <person name="O'Donnell K."/>
            <person name="Ploetz R."/>
            <person name="Steinberg C."/>
            <person name="Schwartz D.C."/>
            <person name="VanEtten H."/>
            <person name="Zhou S."/>
            <person name="Young S.K."/>
            <person name="Zeng Q."/>
            <person name="Gargeya S."/>
            <person name="Fitzgerald M."/>
            <person name="Abouelleil A."/>
            <person name="Alvarado L."/>
            <person name="Chapman S.B."/>
            <person name="Gainer-Dewar J."/>
            <person name="Goldberg J."/>
            <person name="Griggs A."/>
            <person name="Gujja S."/>
            <person name="Hansen M."/>
            <person name="Howarth C."/>
            <person name="Imamovic A."/>
            <person name="Ireland A."/>
            <person name="Larimer J."/>
            <person name="McCowan C."/>
            <person name="Murphy C."/>
            <person name="Pearson M."/>
            <person name="Poon T.W."/>
            <person name="Priest M."/>
            <person name="Roberts A."/>
            <person name="Saif S."/>
            <person name="Shea T."/>
            <person name="Sykes S."/>
            <person name="Wortman J."/>
            <person name="Nusbaum C."/>
            <person name="Birren B."/>
        </authorList>
    </citation>
    <scope>NUCLEOTIDE SEQUENCE</scope>
    <source>
        <strain evidence="3">26406</strain>
    </source>
</reference>
<dbReference type="VEuPathDB" id="FungiDB:FOMG_17189"/>
<evidence type="ECO:0000256" key="1">
    <source>
        <dbReference type="SAM" id="Phobius"/>
    </source>
</evidence>
<feature type="transmembrane region" description="Helical" evidence="1">
    <location>
        <begin position="47"/>
        <end position="70"/>
    </location>
</feature>
<feature type="transmembrane region" description="Helical" evidence="1">
    <location>
        <begin position="113"/>
        <end position="136"/>
    </location>
</feature>
<organism evidence="3">
    <name type="scientific">Fusarium oxysporum f. sp. melonis 26406</name>
    <dbReference type="NCBI Taxonomy" id="1089452"/>
    <lineage>
        <taxon>Eukaryota</taxon>
        <taxon>Fungi</taxon>
        <taxon>Dikarya</taxon>
        <taxon>Ascomycota</taxon>
        <taxon>Pezizomycotina</taxon>
        <taxon>Sordariomycetes</taxon>
        <taxon>Hypocreomycetidae</taxon>
        <taxon>Hypocreales</taxon>
        <taxon>Nectriaceae</taxon>
        <taxon>Fusarium</taxon>
        <taxon>Fusarium oxysporum species complex</taxon>
    </lineage>
</organism>